<name>A0A5D0QSB2_9FLAO</name>
<protein>
    <submittedName>
        <fullName evidence="2">Uncharacterized protein</fullName>
    </submittedName>
</protein>
<dbReference type="AlphaFoldDB" id="A0A5D0QSB2"/>
<keyword evidence="1" id="KW-0732">Signal</keyword>
<dbReference type="RefSeq" id="WP_082985971.1">
    <property type="nucleotide sequence ID" value="NZ_VSKL01000005.1"/>
</dbReference>
<evidence type="ECO:0000256" key="1">
    <source>
        <dbReference type="SAM" id="SignalP"/>
    </source>
</evidence>
<feature type="signal peptide" evidence="1">
    <location>
        <begin position="1"/>
        <end position="23"/>
    </location>
</feature>
<sequence>MKTIKSIMVLATLLLLIPCSTNAQEQESFIMNLTEFTVKFGQDNNFTDGVKKWNKCYQDNNGTEKWNVWHRLQGKGNVYVLTDNMANWAEMSKVDAAGNTCRNVALESIMPFIESSEFNTTRSWPQMSRKAPFGDATIVWVTNFEVEDDFTFNKIIKEVTSAISSKEGDKRGYWYRVMGGEGANYFVSTPYKDFAAMDMNEDNVWKVYESVHGEKKTLETREKFRESVKDIWSYTFMLEKELSME</sequence>
<accession>A0A5D0QSB2</accession>
<dbReference type="Proteomes" id="UP000324358">
    <property type="component" value="Unassembled WGS sequence"/>
</dbReference>
<comment type="caution">
    <text evidence="2">The sequence shown here is derived from an EMBL/GenBank/DDBJ whole genome shotgun (WGS) entry which is preliminary data.</text>
</comment>
<feature type="chain" id="PRO_5022793498" evidence="1">
    <location>
        <begin position="24"/>
        <end position="245"/>
    </location>
</feature>
<proteinExistence type="predicted"/>
<gene>
    <name evidence="2" type="ORF">ES675_12910</name>
</gene>
<keyword evidence="3" id="KW-1185">Reference proteome</keyword>
<evidence type="ECO:0000313" key="2">
    <source>
        <dbReference type="EMBL" id="TYB72060.1"/>
    </source>
</evidence>
<evidence type="ECO:0000313" key="3">
    <source>
        <dbReference type="Proteomes" id="UP000324358"/>
    </source>
</evidence>
<dbReference type="EMBL" id="VSKL01000005">
    <property type="protein sequence ID" value="TYB72060.1"/>
    <property type="molecule type" value="Genomic_DNA"/>
</dbReference>
<reference evidence="2 3" key="1">
    <citation type="submission" date="2019-08" db="EMBL/GenBank/DDBJ databases">
        <title>Genomes of Antarctic Bizionia species.</title>
        <authorList>
            <person name="Bowman J.P."/>
        </authorList>
    </citation>
    <scope>NUCLEOTIDE SEQUENCE [LARGE SCALE GENOMIC DNA]</scope>
    <source>
        <strain evidence="2 3">APA-1</strain>
    </source>
</reference>
<dbReference type="OrthoDB" id="6235707at2"/>
<organism evidence="2 3">
    <name type="scientific">Bizionia algoritergicola</name>
    <dbReference type="NCBI Taxonomy" id="291187"/>
    <lineage>
        <taxon>Bacteria</taxon>
        <taxon>Pseudomonadati</taxon>
        <taxon>Bacteroidota</taxon>
        <taxon>Flavobacteriia</taxon>
        <taxon>Flavobacteriales</taxon>
        <taxon>Flavobacteriaceae</taxon>
        <taxon>Bizionia</taxon>
    </lineage>
</organism>